<dbReference type="OrthoDB" id="2363417at2759"/>
<evidence type="ECO:0000256" key="4">
    <source>
        <dbReference type="SAM" id="Phobius"/>
    </source>
</evidence>
<keyword evidence="7" id="KW-1185">Reference proteome</keyword>
<dbReference type="EMBL" id="LT552047">
    <property type="protein sequence ID" value="SAL98028.1"/>
    <property type="molecule type" value="Genomic_DNA"/>
</dbReference>
<keyword evidence="4" id="KW-0812">Transmembrane</keyword>
<evidence type="ECO:0000256" key="2">
    <source>
        <dbReference type="ARBA" id="ARBA00022737"/>
    </source>
</evidence>
<evidence type="ECO:0000313" key="7">
    <source>
        <dbReference type="Proteomes" id="UP000078561"/>
    </source>
</evidence>
<dbReference type="SUPFAM" id="SSF117281">
    <property type="entry name" value="Kelch motif"/>
    <property type="match status" value="1"/>
</dbReference>
<evidence type="ECO:0000256" key="3">
    <source>
        <dbReference type="SAM" id="MobiDB-lite"/>
    </source>
</evidence>
<name>A0A168M6F7_ABSGL</name>
<dbReference type="PANTHER" id="PTHR46093">
    <property type="entry name" value="ACYL-COA-BINDING DOMAIN-CONTAINING PROTEIN 5"/>
    <property type="match status" value="1"/>
</dbReference>
<proteinExistence type="predicted"/>
<dbReference type="OMA" id="DSELFAW"/>
<dbReference type="AlphaFoldDB" id="A0A168M6F7"/>
<reference evidence="6" key="1">
    <citation type="submission" date="2016-04" db="EMBL/GenBank/DDBJ databases">
        <authorList>
            <person name="Evans L.H."/>
            <person name="Alamgir A."/>
            <person name="Owens N."/>
            <person name="Weber N.D."/>
            <person name="Virtaneva K."/>
            <person name="Barbian K."/>
            <person name="Babar A."/>
            <person name="Rosenke K."/>
        </authorList>
    </citation>
    <scope>NUCLEOTIDE SEQUENCE [LARGE SCALE GENOMIC DNA]</scope>
    <source>
        <strain evidence="6">CBS 101.48</strain>
    </source>
</reference>
<feature type="compositionally biased region" description="Polar residues" evidence="3">
    <location>
        <begin position="444"/>
        <end position="467"/>
    </location>
</feature>
<evidence type="ECO:0008006" key="8">
    <source>
        <dbReference type="Google" id="ProtNLM"/>
    </source>
</evidence>
<feature type="chain" id="PRO_5007898908" description="Galactose oxidase" evidence="5">
    <location>
        <begin position="29"/>
        <end position="499"/>
    </location>
</feature>
<dbReference type="Gene3D" id="2.120.10.80">
    <property type="entry name" value="Kelch-type beta propeller"/>
    <property type="match status" value="2"/>
</dbReference>
<evidence type="ECO:0000256" key="5">
    <source>
        <dbReference type="SAM" id="SignalP"/>
    </source>
</evidence>
<feature type="signal peptide" evidence="5">
    <location>
        <begin position="1"/>
        <end position="28"/>
    </location>
</feature>
<keyword evidence="4" id="KW-0472">Membrane</keyword>
<dbReference type="InParanoid" id="A0A168M6F7"/>
<dbReference type="Pfam" id="PF24681">
    <property type="entry name" value="Kelch_KLHDC2_KLHL20_DRC7"/>
    <property type="match status" value="1"/>
</dbReference>
<dbReference type="STRING" id="4829.A0A168M6F7"/>
<feature type="transmembrane region" description="Helical" evidence="4">
    <location>
        <begin position="388"/>
        <end position="412"/>
    </location>
</feature>
<dbReference type="Proteomes" id="UP000078561">
    <property type="component" value="Unassembled WGS sequence"/>
</dbReference>
<feature type="region of interest" description="Disordered" evidence="3">
    <location>
        <begin position="429"/>
        <end position="499"/>
    </location>
</feature>
<evidence type="ECO:0000313" key="6">
    <source>
        <dbReference type="EMBL" id="SAL98028.1"/>
    </source>
</evidence>
<keyword evidence="1" id="KW-0880">Kelch repeat</keyword>
<sequence>MLDWKYLVLVNAWLFSTFFFIPTEGTDARAYQGCGLASNKVYCYGGYTGYEPNTFVYTAATSDFFYIDLLNFDFKNVTAGADYWTPVSQPKNFVLEANSGVMVTSISNGAKLLLSGGFGKNNTILTNSTTIYDPQTDAWTAVPNTLPYYASSGVVVDVGDSELFAWGGLVNNTGMIVPNQITILNYATLQWSSFQTSGNVAYDYTATLAPDGRIYMIGGAQGNSLNTTGYYTSMTFITWFDTKTTSWGYDNATGQNVLPRKYHTANLVPGTTKILIYGGVQNSESSVMPVSDFIYFYDYQQKAYTPLSLQSSGPGPRSAVLYQSAKTGESYVFILFGYDNNIKLRNDTWVLNVTDVNSPSWLSASTQGPSQNPSSDDNGSAHTLSTGAIIGISIGSAVVGIGAAAFAVIWFFRKRKQRQEFEIQQMDPRHQSMDLPGGHDMATEFSSQPMTSVTSDDGSHTAYTQPSKIELYSDEAVRSTKPSPVSGPLLGLSKPHGAE</sequence>
<evidence type="ECO:0000256" key="1">
    <source>
        <dbReference type="ARBA" id="ARBA00022441"/>
    </source>
</evidence>
<organism evidence="6">
    <name type="scientific">Absidia glauca</name>
    <name type="common">Pin mould</name>
    <dbReference type="NCBI Taxonomy" id="4829"/>
    <lineage>
        <taxon>Eukaryota</taxon>
        <taxon>Fungi</taxon>
        <taxon>Fungi incertae sedis</taxon>
        <taxon>Mucoromycota</taxon>
        <taxon>Mucoromycotina</taxon>
        <taxon>Mucoromycetes</taxon>
        <taxon>Mucorales</taxon>
        <taxon>Cunninghamellaceae</taxon>
        <taxon>Absidia</taxon>
    </lineage>
</organism>
<keyword evidence="4" id="KW-1133">Transmembrane helix</keyword>
<dbReference type="InterPro" id="IPR015915">
    <property type="entry name" value="Kelch-typ_b-propeller"/>
</dbReference>
<keyword evidence="5" id="KW-0732">Signal</keyword>
<accession>A0A168M6F7</accession>
<gene>
    <name evidence="6" type="primary">ABSGL_03555.1 scaffold 4609</name>
</gene>
<keyword evidence="2" id="KW-0677">Repeat</keyword>
<dbReference type="PANTHER" id="PTHR46093:SF18">
    <property type="entry name" value="FIBRONECTIN TYPE-III DOMAIN-CONTAINING PROTEIN"/>
    <property type="match status" value="1"/>
</dbReference>
<protein>
    <recommendedName>
        <fullName evidence="8">Galactose oxidase</fullName>
    </recommendedName>
</protein>